<name>A0A2I2FX21_9EURO</name>
<dbReference type="RefSeq" id="XP_024700454.1">
    <property type="nucleotide sequence ID" value="XM_024843156.1"/>
</dbReference>
<evidence type="ECO:0000313" key="2">
    <source>
        <dbReference type="EMBL" id="PLB45152.1"/>
    </source>
</evidence>
<dbReference type="VEuPathDB" id="FungiDB:P170DRAFT_273615"/>
<dbReference type="GeneID" id="36550855"/>
<keyword evidence="3" id="KW-1185">Reference proteome</keyword>
<gene>
    <name evidence="2" type="ORF">P170DRAFT_273615</name>
</gene>
<sequence>MDSTSKTERTFAQGGGGLEADSRDATLQANTKWGGGGRKGRRRRDGGKIQRGSTGRRHPPPWKIRGERRRGKRRGRERRGSERGREDEGEGEEEGDQGRSGISHRHSFLVLIRITGYLLGLQYYLDD</sequence>
<comment type="caution">
    <text evidence="2">The sequence shown here is derived from an EMBL/GenBank/DDBJ whole genome shotgun (WGS) entry which is preliminary data.</text>
</comment>
<dbReference type="EMBL" id="MSFO01000008">
    <property type="protein sequence ID" value="PLB45152.1"/>
    <property type="molecule type" value="Genomic_DNA"/>
</dbReference>
<feature type="compositionally biased region" description="Basic residues" evidence="1">
    <location>
        <begin position="54"/>
        <end position="77"/>
    </location>
</feature>
<dbReference type="AlphaFoldDB" id="A0A2I2FX21"/>
<organism evidence="2 3">
    <name type="scientific">Aspergillus steynii IBT 23096</name>
    <dbReference type="NCBI Taxonomy" id="1392250"/>
    <lineage>
        <taxon>Eukaryota</taxon>
        <taxon>Fungi</taxon>
        <taxon>Dikarya</taxon>
        <taxon>Ascomycota</taxon>
        <taxon>Pezizomycotina</taxon>
        <taxon>Eurotiomycetes</taxon>
        <taxon>Eurotiomycetidae</taxon>
        <taxon>Eurotiales</taxon>
        <taxon>Aspergillaceae</taxon>
        <taxon>Aspergillus</taxon>
        <taxon>Aspergillus subgen. Circumdati</taxon>
    </lineage>
</organism>
<proteinExistence type="predicted"/>
<protein>
    <submittedName>
        <fullName evidence="2">Uncharacterized protein</fullName>
    </submittedName>
</protein>
<feature type="region of interest" description="Disordered" evidence="1">
    <location>
        <begin position="1"/>
        <end position="104"/>
    </location>
</feature>
<evidence type="ECO:0000313" key="3">
    <source>
        <dbReference type="Proteomes" id="UP000234275"/>
    </source>
</evidence>
<reference evidence="2 3" key="1">
    <citation type="submission" date="2016-12" db="EMBL/GenBank/DDBJ databases">
        <title>The genomes of Aspergillus section Nigri reveals drivers in fungal speciation.</title>
        <authorList>
            <consortium name="DOE Joint Genome Institute"/>
            <person name="Vesth T.C."/>
            <person name="Nybo J."/>
            <person name="Theobald S."/>
            <person name="Brandl J."/>
            <person name="Frisvad J.C."/>
            <person name="Nielsen K.F."/>
            <person name="Lyhne E.K."/>
            <person name="Kogle M.E."/>
            <person name="Kuo A."/>
            <person name="Riley R."/>
            <person name="Clum A."/>
            <person name="Nolan M."/>
            <person name="Lipzen A."/>
            <person name="Salamov A."/>
            <person name="Henrissat B."/>
            <person name="Wiebenga A."/>
            <person name="De Vries R.P."/>
            <person name="Grigoriev I.V."/>
            <person name="Mortensen U.H."/>
            <person name="Andersen M.R."/>
            <person name="Baker S.E."/>
        </authorList>
    </citation>
    <scope>NUCLEOTIDE SEQUENCE [LARGE SCALE GENOMIC DNA]</scope>
    <source>
        <strain evidence="2 3">IBT 23096</strain>
    </source>
</reference>
<dbReference type="Proteomes" id="UP000234275">
    <property type="component" value="Unassembled WGS sequence"/>
</dbReference>
<accession>A0A2I2FX21</accession>
<evidence type="ECO:0000256" key="1">
    <source>
        <dbReference type="SAM" id="MobiDB-lite"/>
    </source>
</evidence>